<reference evidence="1" key="1">
    <citation type="submission" date="2014-11" db="EMBL/GenBank/DDBJ databases">
        <authorList>
            <person name="Amaro Gonzalez C."/>
        </authorList>
    </citation>
    <scope>NUCLEOTIDE SEQUENCE</scope>
</reference>
<proteinExistence type="predicted"/>
<protein>
    <submittedName>
        <fullName evidence="1">Uncharacterized protein</fullName>
    </submittedName>
</protein>
<organism evidence="1">
    <name type="scientific">Anguilla anguilla</name>
    <name type="common">European freshwater eel</name>
    <name type="synonym">Muraena anguilla</name>
    <dbReference type="NCBI Taxonomy" id="7936"/>
    <lineage>
        <taxon>Eukaryota</taxon>
        <taxon>Metazoa</taxon>
        <taxon>Chordata</taxon>
        <taxon>Craniata</taxon>
        <taxon>Vertebrata</taxon>
        <taxon>Euteleostomi</taxon>
        <taxon>Actinopterygii</taxon>
        <taxon>Neopterygii</taxon>
        <taxon>Teleostei</taxon>
        <taxon>Anguilliformes</taxon>
        <taxon>Anguillidae</taxon>
        <taxon>Anguilla</taxon>
    </lineage>
</organism>
<name>A0A0E9X7W4_ANGAN</name>
<dbReference type="EMBL" id="GBXM01010632">
    <property type="protein sequence ID" value="JAH97945.1"/>
    <property type="molecule type" value="Transcribed_RNA"/>
</dbReference>
<sequence>MTFSMLQNVQSLLFSMMVSKQIKIQFSAIICCLAEKEARISTYKKSDVNFIYSHCTGVQQECYPCDV</sequence>
<accession>A0A0E9X7W4</accession>
<evidence type="ECO:0000313" key="1">
    <source>
        <dbReference type="EMBL" id="JAH97945.1"/>
    </source>
</evidence>
<reference evidence="1" key="2">
    <citation type="journal article" date="2015" name="Fish Shellfish Immunol.">
        <title>Early steps in the European eel (Anguilla anguilla)-Vibrio vulnificus interaction in the gills: Role of the RtxA13 toxin.</title>
        <authorList>
            <person name="Callol A."/>
            <person name="Pajuelo D."/>
            <person name="Ebbesson L."/>
            <person name="Teles M."/>
            <person name="MacKenzie S."/>
            <person name="Amaro C."/>
        </authorList>
    </citation>
    <scope>NUCLEOTIDE SEQUENCE</scope>
</reference>
<dbReference type="AlphaFoldDB" id="A0A0E9X7W4"/>